<accession>A0ABR2S1T0</accession>
<evidence type="ECO:0000256" key="1">
    <source>
        <dbReference type="SAM" id="MobiDB-lite"/>
    </source>
</evidence>
<name>A0ABR2S1T0_9ROSI</name>
<gene>
    <name evidence="2" type="ORF">V6N11_033995</name>
</gene>
<protein>
    <submittedName>
        <fullName evidence="2">Uncharacterized protein</fullName>
    </submittedName>
</protein>
<proteinExistence type="predicted"/>
<evidence type="ECO:0000313" key="2">
    <source>
        <dbReference type="EMBL" id="KAK9018951.1"/>
    </source>
</evidence>
<dbReference type="EMBL" id="JBBPBN010000018">
    <property type="protein sequence ID" value="KAK9018951.1"/>
    <property type="molecule type" value="Genomic_DNA"/>
</dbReference>
<reference evidence="2 3" key="1">
    <citation type="journal article" date="2024" name="G3 (Bethesda)">
        <title>Genome assembly of Hibiscus sabdariffa L. provides insights into metabolisms of medicinal natural products.</title>
        <authorList>
            <person name="Kim T."/>
        </authorList>
    </citation>
    <scope>NUCLEOTIDE SEQUENCE [LARGE SCALE GENOMIC DNA]</scope>
    <source>
        <strain evidence="2">TK-2024</strain>
        <tissue evidence="2">Old leaves</tissue>
    </source>
</reference>
<dbReference type="Proteomes" id="UP001396334">
    <property type="component" value="Unassembled WGS sequence"/>
</dbReference>
<feature type="region of interest" description="Disordered" evidence="1">
    <location>
        <begin position="1"/>
        <end position="51"/>
    </location>
</feature>
<keyword evidence="3" id="KW-1185">Reference proteome</keyword>
<feature type="compositionally biased region" description="Polar residues" evidence="1">
    <location>
        <begin position="14"/>
        <end position="24"/>
    </location>
</feature>
<comment type="caution">
    <text evidence="2">The sequence shown here is derived from an EMBL/GenBank/DDBJ whole genome shotgun (WGS) entry which is preliminary data.</text>
</comment>
<sequence>MQLNDGANVKETANHGSTVPSNVNLRLAGDTGPLTSQSDNMQPVIDTGPLNTQPIDSAPMMNDDTSTACGSPVLSAPVAASQLLVGSSMAQPSRLVSSASQGDVFVAPSSSDDIVSVNNDACGGSPPGSASLVPHLPSDDDTVSVQRNLAMPLAPISRTMLDESSPTVAADSPHELDSLFFFL</sequence>
<organism evidence="2 3">
    <name type="scientific">Hibiscus sabdariffa</name>
    <name type="common">roselle</name>
    <dbReference type="NCBI Taxonomy" id="183260"/>
    <lineage>
        <taxon>Eukaryota</taxon>
        <taxon>Viridiplantae</taxon>
        <taxon>Streptophyta</taxon>
        <taxon>Embryophyta</taxon>
        <taxon>Tracheophyta</taxon>
        <taxon>Spermatophyta</taxon>
        <taxon>Magnoliopsida</taxon>
        <taxon>eudicotyledons</taxon>
        <taxon>Gunneridae</taxon>
        <taxon>Pentapetalae</taxon>
        <taxon>rosids</taxon>
        <taxon>malvids</taxon>
        <taxon>Malvales</taxon>
        <taxon>Malvaceae</taxon>
        <taxon>Malvoideae</taxon>
        <taxon>Hibiscus</taxon>
    </lineage>
</organism>
<evidence type="ECO:0000313" key="3">
    <source>
        <dbReference type="Proteomes" id="UP001396334"/>
    </source>
</evidence>